<sequence length="409" mass="45546">MSININITKRERTRRLKSGAVVVHTRYVLNFRDPRTGGRKQLFFERLKDAQRKAAEISAAVTTGTYAPERKAPTVADAVQSWLKDREGNVKERTLRGYRHVARYITDPLLIGTTKERAAYTVTGELPKGTRVEPLLGQVKIMELSTAQIRAWHKLLTQEVGAFTANRAKLYLAAALTLAAEDHHVRPPAMPANLGRGRVKEKKAILTPEQVSQLIAAGRDDAEKGIYYAFPFLMGTRPSEQLALLWEDVDFDKNVVRIRRMQEMDGSITNLTKTVAGTREIPIGPILREMLLEWRIRCPRKGNELYRVFPGLGQRQAWPKPRIGGGGPLLYANFRNRMWAPALKRLGLPPVTPHSARHCFISTLQAQGIEVGLVAKLAGHSNAVVTLGHYTQAVRGGESAIAALEQAFA</sequence>
<reference evidence="6 7" key="1">
    <citation type="submission" date="2024-09" db="EMBL/GenBank/DDBJ databases">
        <title>Nodulacao em especies de Leguminosae Basais da Amazonia e Caracterizacao dos Rizobios e Bacterias Associadas aos Nodulos.</title>
        <authorList>
            <person name="Jambeiro I.C.A."/>
            <person name="Lopes I.S."/>
            <person name="Aguiar E.R.G.R."/>
            <person name="Santos A.F.J."/>
            <person name="Dos Santos J.M.F."/>
            <person name="Gross E."/>
        </authorList>
    </citation>
    <scope>NUCLEOTIDE SEQUENCE [LARGE SCALE GENOMIC DNA]</scope>
    <source>
        <strain evidence="6 7">BRUESC1165</strain>
    </source>
</reference>
<dbReference type="SUPFAM" id="SSF56349">
    <property type="entry name" value="DNA breaking-rejoining enzymes"/>
    <property type="match status" value="1"/>
</dbReference>
<evidence type="ECO:0000256" key="4">
    <source>
        <dbReference type="ARBA" id="ARBA00023172"/>
    </source>
</evidence>
<keyword evidence="3" id="KW-0238">DNA-binding</keyword>
<comment type="similarity">
    <text evidence="1">Belongs to the 'phage' integrase family.</text>
</comment>
<keyword evidence="4" id="KW-0233">DNA recombination</keyword>
<dbReference type="Proteomes" id="UP001593940">
    <property type="component" value="Unassembled WGS sequence"/>
</dbReference>
<evidence type="ECO:0000256" key="1">
    <source>
        <dbReference type="ARBA" id="ARBA00008857"/>
    </source>
</evidence>
<dbReference type="CDD" id="cd01189">
    <property type="entry name" value="INT_ICEBs1_C_like"/>
    <property type="match status" value="1"/>
</dbReference>
<dbReference type="InterPro" id="IPR011010">
    <property type="entry name" value="DNA_brk_join_enz"/>
</dbReference>
<dbReference type="InterPro" id="IPR002104">
    <property type="entry name" value="Integrase_catalytic"/>
</dbReference>
<gene>
    <name evidence="6" type="ORF">ACETIH_28495</name>
</gene>
<comment type="caution">
    <text evidence="6">The sequence shown here is derived from an EMBL/GenBank/DDBJ whole genome shotgun (WGS) entry which is preliminary data.</text>
</comment>
<dbReference type="InterPro" id="IPR050090">
    <property type="entry name" value="Tyrosine_recombinase_XerCD"/>
</dbReference>
<proteinExistence type="inferred from homology"/>
<dbReference type="Pfam" id="PF00589">
    <property type="entry name" value="Phage_integrase"/>
    <property type="match status" value="1"/>
</dbReference>
<dbReference type="PANTHER" id="PTHR30349">
    <property type="entry name" value="PHAGE INTEGRASE-RELATED"/>
    <property type="match status" value="1"/>
</dbReference>
<evidence type="ECO:0000256" key="2">
    <source>
        <dbReference type="ARBA" id="ARBA00022908"/>
    </source>
</evidence>
<organism evidence="6 7">
    <name type="scientific">Microvirga arabica</name>
    <dbReference type="NCBI Taxonomy" id="1128671"/>
    <lineage>
        <taxon>Bacteria</taxon>
        <taxon>Pseudomonadati</taxon>
        <taxon>Pseudomonadota</taxon>
        <taxon>Alphaproteobacteria</taxon>
        <taxon>Hyphomicrobiales</taxon>
        <taxon>Methylobacteriaceae</taxon>
        <taxon>Microvirga</taxon>
    </lineage>
</organism>
<evidence type="ECO:0000256" key="3">
    <source>
        <dbReference type="ARBA" id="ARBA00023125"/>
    </source>
</evidence>
<keyword evidence="7" id="KW-1185">Reference proteome</keyword>
<dbReference type="PROSITE" id="PS51898">
    <property type="entry name" value="TYR_RECOMBINASE"/>
    <property type="match status" value="1"/>
</dbReference>
<keyword evidence="2" id="KW-0229">DNA integration</keyword>
<feature type="domain" description="Tyr recombinase" evidence="5">
    <location>
        <begin position="201"/>
        <end position="405"/>
    </location>
</feature>
<name>A0ABV6YH66_9HYPH</name>
<dbReference type="InterPro" id="IPR013762">
    <property type="entry name" value="Integrase-like_cat_sf"/>
</dbReference>
<dbReference type="Gene3D" id="1.10.150.130">
    <property type="match status" value="1"/>
</dbReference>
<dbReference type="RefSeq" id="WP_377031793.1">
    <property type="nucleotide sequence ID" value="NZ_JBHOMY010000122.1"/>
</dbReference>
<dbReference type="Gene3D" id="1.10.443.10">
    <property type="entry name" value="Intergrase catalytic core"/>
    <property type="match status" value="1"/>
</dbReference>
<dbReference type="PANTHER" id="PTHR30349:SF64">
    <property type="entry name" value="PROPHAGE INTEGRASE INTD-RELATED"/>
    <property type="match status" value="1"/>
</dbReference>
<protein>
    <submittedName>
        <fullName evidence="6">Tyrosine-type recombinase/integrase</fullName>
    </submittedName>
</protein>
<accession>A0ABV6YH66</accession>
<dbReference type="InterPro" id="IPR010998">
    <property type="entry name" value="Integrase_recombinase_N"/>
</dbReference>
<evidence type="ECO:0000259" key="5">
    <source>
        <dbReference type="PROSITE" id="PS51898"/>
    </source>
</evidence>
<dbReference type="EMBL" id="JBHOMY010000122">
    <property type="protein sequence ID" value="MFC1460581.1"/>
    <property type="molecule type" value="Genomic_DNA"/>
</dbReference>
<evidence type="ECO:0000313" key="6">
    <source>
        <dbReference type="EMBL" id="MFC1460581.1"/>
    </source>
</evidence>
<evidence type="ECO:0000313" key="7">
    <source>
        <dbReference type="Proteomes" id="UP001593940"/>
    </source>
</evidence>